<dbReference type="PANTHER" id="PTHR34631:SF3">
    <property type="entry name" value="ISSOD12 TRANSPOSASE TNPA_ISSOD12"/>
    <property type="match status" value="1"/>
</dbReference>
<comment type="caution">
    <text evidence="2">The sequence shown here is derived from an EMBL/GenBank/DDBJ whole genome shotgun (WGS) entry which is preliminary data.</text>
</comment>
<keyword evidence="3" id="KW-1185">Reference proteome</keyword>
<dbReference type="EMBL" id="AYHO01000002">
    <property type="protein sequence ID" value="ESJ95357.1"/>
    <property type="molecule type" value="Genomic_DNA"/>
</dbReference>
<evidence type="ECO:0000313" key="3">
    <source>
        <dbReference type="Proteomes" id="UP000018465"/>
    </source>
</evidence>
<dbReference type="Pfam" id="PF01609">
    <property type="entry name" value="DDE_Tnp_1"/>
    <property type="match status" value="1"/>
</dbReference>
<dbReference type="InterPro" id="IPR002559">
    <property type="entry name" value="Transposase_11"/>
</dbReference>
<name>A0ABN0PY24_ACILW</name>
<protein>
    <recommendedName>
        <fullName evidence="1">Transposase IS4-like domain-containing protein</fullName>
    </recommendedName>
</protein>
<proteinExistence type="predicted"/>
<feature type="domain" description="Transposase IS4-like" evidence="1">
    <location>
        <begin position="5"/>
        <end position="98"/>
    </location>
</feature>
<reference evidence="2 3" key="1">
    <citation type="submission" date="2013-10" db="EMBL/GenBank/DDBJ databases">
        <title>The Genome Sequence of Acinetobacter lwoffii NIPH 512.</title>
        <authorList>
            <consortium name="The Broad Institute Genomics Platform"/>
            <consortium name="The Broad Institute Genome Sequencing Center for Infectious Disease"/>
            <person name="Cerqueira G."/>
            <person name="Feldgarden M."/>
            <person name="Courvalin P."/>
            <person name="Grillot-Courvalin C."/>
            <person name="Clermont D."/>
            <person name="Rocha E."/>
            <person name="Yoon E.-J."/>
            <person name="Nemec A."/>
            <person name="Young S.K."/>
            <person name="Zeng Q."/>
            <person name="Gargeya S."/>
            <person name="Fitzgerald M."/>
            <person name="Abouelleil A."/>
            <person name="Alvarado L."/>
            <person name="Berlin A.M."/>
            <person name="Chapman S.B."/>
            <person name="Gainer-Dewar J."/>
            <person name="Goldberg J."/>
            <person name="Gnerre S."/>
            <person name="Griggs A."/>
            <person name="Gujja S."/>
            <person name="Hansen M."/>
            <person name="Howarth C."/>
            <person name="Imamovic A."/>
            <person name="Ireland A."/>
            <person name="Larimer J."/>
            <person name="McCowan C."/>
            <person name="Murphy C."/>
            <person name="Pearson M."/>
            <person name="Poon T.W."/>
            <person name="Priest M."/>
            <person name="Roberts A."/>
            <person name="Saif S."/>
            <person name="Shea T."/>
            <person name="Sykes S."/>
            <person name="Wortman J."/>
            <person name="Nusbaum C."/>
            <person name="Birren B."/>
        </authorList>
    </citation>
    <scope>NUCLEOTIDE SEQUENCE [LARGE SCALE GENOMIC DNA]</scope>
    <source>
        <strain evidence="2 3">NIPH 512</strain>
    </source>
</reference>
<evidence type="ECO:0000313" key="2">
    <source>
        <dbReference type="EMBL" id="ESJ95357.1"/>
    </source>
</evidence>
<accession>A0ABN0PY24</accession>
<organism evidence="2 3">
    <name type="scientific">Acinetobacter lwoffii NCTC 5866 = CIP 64.10 = NIPH 512</name>
    <dbReference type="NCBI Taxonomy" id="981327"/>
    <lineage>
        <taxon>Bacteria</taxon>
        <taxon>Pseudomonadati</taxon>
        <taxon>Pseudomonadota</taxon>
        <taxon>Gammaproteobacteria</taxon>
        <taxon>Moraxellales</taxon>
        <taxon>Moraxellaceae</taxon>
        <taxon>Acinetobacter</taxon>
    </lineage>
</organism>
<sequence>MKLLGEGEWKRKKHGPEYRRQWRKLHIGIDAKTLQIRAVQLTTNNLSDSQVLGDLLNQIPQDEQIDSVYTDAAYDTKQCRQAIADRQAHAVIPPRKKCETMER</sequence>
<dbReference type="PANTHER" id="PTHR34631">
    <property type="match status" value="1"/>
</dbReference>
<evidence type="ECO:0000259" key="1">
    <source>
        <dbReference type="Pfam" id="PF01609"/>
    </source>
</evidence>
<gene>
    <name evidence="2" type="ORF">P800_00161</name>
</gene>
<dbReference type="Proteomes" id="UP000018465">
    <property type="component" value="Unassembled WGS sequence"/>
</dbReference>
<dbReference type="InterPro" id="IPR053172">
    <property type="entry name" value="Tn903_transposase"/>
</dbReference>